<comment type="caution">
    <text evidence="2">The sequence shown here is derived from an EMBL/GenBank/DDBJ whole genome shotgun (WGS) entry which is preliminary data.</text>
</comment>
<evidence type="ECO:0000256" key="1">
    <source>
        <dbReference type="ARBA" id="ARBA00022737"/>
    </source>
</evidence>
<protein>
    <submittedName>
        <fullName evidence="2">Pentatricopeptide repeat-containing protein</fullName>
    </submittedName>
</protein>
<keyword evidence="1" id="KW-0677">Repeat</keyword>
<dbReference type="InterPro" id="IPR011990">
    <property type="entry name" value="TPR-like_helical_dom_sf"/>
</dbReference>
<dbReference type="EMBL" id="JARAOO010000010">
    <property type="protein sequence ID" value="KAJ7953431.1"/>
    <property type="molecule type" value="Genomic_DNA"/>
</dbReference>
<accession>A0AAD7L9V2</accession>
<keyword evidence="3" id="KW-1185">Reference proteome</keyword>
<evidence type="ECO:0000313" key="3">
    <source>
        <dbReference type="Proteomes" id="UP001163823"/>
    </source>
</evidence>
<dbReference type="GO" id="GO:0003723">
    <property type="term" value="F:RNA binding"/>
    <property type="evidence" value="ECO:0007669"/>
    <property type="project" value="InterPro"/>
</dbReference>
<dbReference type="Pfam" id="PF01535">
    <property type="entry name" value="PPR"/>
    <property type="match status" value="1"/>
</dbReference>
<dbReference type="InterPro" id="IPR002885">
    <property type="entry name" value="PPR_rpt"/>
</dbReference>
<gene>
    <name evidence="2" type="ORF">O6P43_025138</name>
</gene>
<dbReference type="KEGG" id="qsa:O6P43_025138"/>
<evidence type="ECO:0000313" key="2">
    <source>
        <dbReference type="EMBL" id="KAJ7953431.1"/>
    </source>
</evidence>
<dbReference type="AlphaFoldDB" id="A0AAD7L9V2"/>
<dbReference type="GO" id="GO:0009451">
    <property type="term" value="P:RNA modification"/>
    <property type="evidence" value="ECO:0007669"/>
    <property type="project" value="InterPro"/>
</dbReference>
<reference evidence="2" key="1">
    <citation type="journal article" date="2023" name="Science">
        <title>Elucidation of the pathway for biosynthesis of saponin adjuvants from the soapbark tree.</title>
        <authorList>
            <person name="Reed J."/>
            <person name="Orme A."/>
            <person name="El-Demerdash A."/>
            <person name="Owen C."/>
            <person name="Martin L.B.B."/>
            <person name="Misra R.C."/>
            <person name="Kikuchi S."/>
            <person name="Rejzek M."/>
            <person name="Martin A.C."/>
            <person name="Harkess A."/>
            <person name="Leebens-Mack J."/>
            <person name="Louveau T."/>
            <person name="Stephenson M.J."/>
            <person name="Osbourn A."/>
        </authorList>
    </citation>
    <scope>NUCLEOTIDE SEQUENCE</scope>
    <source>
        <strain evidence="2">S10</strain>
    </source>
</reference>
<sequence>MLLENAEPNPFNFSIAGRACASIGSLGKQVHATVINHRFESNLPVMNSILDMYCRFGPWTSMMIDYGAHGYGKEAVALFDKMVTSGATPDRIVFMAVLTACSLAGLVDEGKWREFAKVRKHIRGIGDKKEAERSWIEVRNQVYSFVVGNKIGSCNKWVYEILDLLVLHMKQAGYVCHSDYLIYDPGDGT</sequence>
<dbReference type="Gene3D" id="1.25.40.10">
    <property type="entry name" value="Tetratricopeptide repeat domain"/>
    <property type="match status" value="1"/>
</dbReference>
<dbReference type="Proteomes" id="UP001163823">
    <property type="component" value="Chromosome 10"/>
</dbReference>
<organism evidence="2 3">
    <name type="scientific">Quillaja saponaria</name>
    <name type="common">Soap bark tree</name>
    <dbReference type="NCBI Taxonomy" id="32244"/>
    <lineage>
        <taxon>Eukaryota</taxon>
        <taxon>Viridiplantae</taxon>
        <taxon>Streptophyta</taxon>
        <taxon>Embryophyta</taxon>
        <taxon>Tracheophyta</taxon>
        <taxon>Spermatophyta</taxon>
        <taxon>Magnoliopsida</taxon>
        <taxon>eudicotyledons</taxon>
        <taxon>Gunneridae</taxon>
        <taxon>Pentapetalae</taxon>
        <taxon>rosids</taxon>
        <taxon>fabids</taxon>
        <taxon>Fabales</taxon>
        <taxon>Quillajaceae</taxon>
        <taxon>Quillaja</taxon>
    </lineage>
</organism>
<dbReference type="PANTHER" id="PTHR47926:SF448">
    <property type="entry name" value="PENTACOTRIPEPTIDE-REPEAT REGION OF PRORP DOMAIN-CONTAINING PROTEIN"/>
    <property type="match status" value="1"/>
</dbReference>
<name>A0AAD7L9V2_QUISA</name>
<proteinExistence type="predicted"/>
<dbReference type="PANTHER" id="PTHR47926">
    <property type="entry name" value="PENTATRICOPEPTIDE REPEAT-CONTAINING PROTEIN"/>
    <property type="match status" value="1"/>
</dbReference>
<dbReference type="InterPro" id="IPR046960">
    <property type="entry name" value="PPR_At4g14850-like_plant"/>
</dbReference>